<proteinExistence type="predicted"/>
<evidence type="ECO:0000313" key="2">
    <source>
        <dbReference type="Proteomes" id="UP000002630"/>
    </source>
</evidence>
<evidence type="ECO:0000313" key="1">
    <source>
        <dbReference type="EMBL" id="CBJ28229.1"/>
    </source>
</evidence>
<gene>
    <name evidence="1" type="ORF">Esi_0096_0070</name>
</gene>
<accession>D7G965</accession>
<dbReference type="Proteomes" id="UP000002630">
    <property type="component" value="Linkage Group LG30"/>
</dbReference>
<dbReference type="InParanoid" id="D7G965"/>
<dbReference type="OrthoDB" id="10483733at2759"/>
<dbReference type="AlphaFoldDB" id="D7G965"/>
<keyword evidence="2" id="KW-1185">Reference proteome</keyword>
<dbReference type="EMBL" id="FN649201">
    <property type="protein sequence ID" value="CBJ28229.1"/>
    <property type="molecule type" value="Genomic_DNA"/>
</dbReference>
<protein>
    <submittedName>
        <fullName evidence="1">Uncharacterized protein</fullName>
    </submittedName>
</protein>
<organism evidence="1 2">
    <name type="scientific">Ectocarpus siliculosus</name>
    <name type="common">Brown alga</name>
    <name type="synonym">Conferva siliculosa</name>
    <dbReference type="NCBI Taxonomy" id="2880"/>
    <lineage>
        <taxon>Eukaryota</taxon>
        <taxon>Sar</taxon>
        <taxon>Stramenopiles</taxon>
        <taxon>Ochrophyta</taxon>
        <taxon>PX clade</taxon>
        <taxon>Phaeophyceae</taxon>
        <taxon>Ectocarpales</taxon>
        <taxon>Ectocarpaceae</taxon>
        <taxon>Ectocarpus</taxon>
    </lineage>
</organism>
<reference evidence="1 2" key="1">
    <citation type="journal article" date="2010" name="Nature">
        <title>The Ectocarpus genome and the independent evolution of multicellularity in brown algae.</title>
        <authorList>
            <person name="Cock J.M."/>
            <person name="Sterck L."/>
            <person name="Rouze P."/>
            <person name="Scornet D."/>
            <person name="Allen A.E."/>
            <person name="Amoutzias G."/>
            <person name="Anthouard V."/>
            <person name="Artiguenave F."/>
            <person name="Aury J.M."/>
            <person name="Badger J.H."/>
            <person name="Beszteri B."/>
            <person name="Billiau K."/>
            <person name="Bonnet E."/>
            <person name="Bothwell J.H."/>
            <person name="Bowler C."/>
            <person name="Boyen C."/>
            <person name="Brownlee C."/>
            <person name="Carrano C.J."/>
            <person name="Charrier B."/>
            <person name="Cho G.Y."/>
            <person name="Coelho S.M."/>
            <person name="Collen J."/>
            <person name="Corre E."/>
            <person name="Da Silva C."/>
            <person name="Delage L."/>
            <person name="Delaroque N."/>
            <person name="Dittami S.M."/>
            <person name="Doulbeau S."/>
            <person name="Elias M."/>
            <person name="Farnham G."/>
            <person name="Gachon C.M."/>
            <person name="Gschloessl B."/>
            <person name="Heesch S."/>
            <person name="Jabbari K."/>
            <person name="Jubin C."/>
            <person name="Kawai H."/>
            <person name="Kimura K."/>
            <person name="Kloareg B."/>
            <person name="Kupper F.C."/>
            <person name="Lang D."/>
            <person name="Le Bail A."/>
            <person name="Leblanc C."/>
            <person name="Lerouge P."/>
            <person name="Lohr M."/>
            <person name="Lopez P.J."/>
            <person name="Martens C."/>
            <person name="Maumus F."/>
            <person name="Michel G."/>
            <person name="Miranda-Saavedra D."/>
            <person name="Morales J."/>
            <person name="Moreau H."/>
            <person name="Motomura T."/>
            <person name="Nagasato C."/>
            <person name="Napoli C.A."/>
            <person name="Nelson D.R."/>
            <person name="Nyvall-Collen P."/>
            <person name="Peters A.F."/>
            <person name="Pommier C."/>
            <person name="Potin P."/>
            <person name="Poulain J."/>
            <person name="Quesneville H."/>
            <person name="Read B."/>
            <person name="Rensing S.A."/>
            <person name="Ritter A."/>
            <person name="Rousvoal S."/>
            <person name="Samanta M."/>
            <person name="Samson G."/>
            <person name="Schroeder D.C."/>
            <person name="Segurens B."/>
            <person name="Strittmatter M."/>
            <person name="Tonon T."/>
            <person name="Tregear J.W."/>
            <person name="Valentin K."/>
            <person name="von Dassow P."/>
            <person name="Yamagishi T."/>
            <person name="Van de Peer Y."/>
            <person name="Wincker P."/>
        </authorList>
    </citation>
    <scope>NUCLEOTIDE SEQUENCE [LARGE SCALE GENOMIC DNA]</scope>
    <source>
        <strain evidence="2">Ec32 / CCAP1310/4</strain>
    </source>
</reference>
<dbReference type="EMBL" id="FN649755">
    <property type="protein sequence ID" value="CBJ28229.1"/>
    <property type="molecule type" value="Genomic_DNA"/>
</dbReference>
<sequence>MTTAAHQSATTALALAAALAHFASSGGSVSLGHNKTALVVCMAALLVGGAWADSSPAMAATADDLVIGEEACSSRWDANCDGDTMDEVLFWLVLWIWRGYKLYACARSVRAAAVWLTGTAFFIDARRRASSFLLRRGGAALRAAARMPPLGGLGGGGGVAVPPIMRNLEEKEDDVELAVISPRSPVAAAAVAEQHPLPLPQ</sequence>
<name>D7G965_ECTSI</name>